<name>A0AC61MXM7_9FIRM</name>
<protein>
    <submittedName>
        <fullName evidence="1">ABC transporter ATP-binding protein</fullName>
    </submittedName>
</protein>
<evidence type="ECO:0000313" key="1">
    <source>
        <dbReference type="EMBL" id="QUC67562.1"/>
    </source>
</evidence>
<keyword evidence="1" id="KW-0067">ATP-binding</keyword>
<organism evidence="1 2">
    <name type="scientific">Aristaeella hokkaidonensis</name>
    <dbReference type="NCBI Taxonomy" id="3046382"/>
    <lineage>
        <taxon>Bacteria</taxon>
        <taxon>Bacillati</taxon>
        <taxon>Bacillota</taxon>
        <taxon>Clostridia</taxon>
        <taxon>Eubacteriales</taxon>
        <taxon>Aristaeellaceae</taxon>
        <taxon>Aristaeella</taxon>
    </lineage>
</organism>
<reference evidence="1" key="1">
    <citation type="submission" date="2021-01" db="EMBL/GenBank/DDBJ databases">
        <title>Complete genome sequence of Clostridiales bacterium R-7.</title>
        <authorList>
            <person name="Mahoney-Kurpe S.C."/>
            <person name="Palevich N."/>
            <person name="Koike S."/>
            <person name="Moon C.D."/>
            <person name="Attwood G.T."/>
        </authorList>
    </citation>
    <scope>NUCLEOTIDE SEQUENCE</scope>
    <source>
        <strain evidence="1">R-7</strain>
    </source>
</reference>
<gene>
    <name evidence="1" type="ORF">JYE49_02345</name>
</gene>
<accession>A0AC61MXM7</accession>
<proteinExistence type="predicted"/>
<evidence type="ECO:0000313" key="2">
    <source>
        <dbReference type="Proteomes" id="UP000682782"/>
    </source>
</evidence>
<sequence>MLESKELTKKYGVKTAVDCVSLSMEPGHIYAMLGPNGSGKTTWMKMAAGLVKPTSGTVFFNGTPVGIESRKDVAYMSTEPYFYDWMNIEAAGKYYQDFFEDFSMSSFLRILHDMGLNEKDKIRTLSSGMVAKMKIALTLARDAKVYMLDEPFNGIDLLARDEIRSAILNAAVPEKLLLLSSHLVEEMEAIADRAVFIRSGRLIEVRDLEEMREVDGVSMADRYRAIFGHGEVQA</sequence>
<keyword evidence="2" id="KW-1185">Reference proteome</keyword>
<dbReference type="Proteomes" id="UP000682782">
    <property type="component" value="Chromosome"/>
</dbReference>
<dbReference type="EMBL" id="CP068393">
    <property type="protein sequence ID" value="QUC67562.1"/>
    <property type="molecule type" value="Genomic_DNA"/>
</dbReference>
<keyword evidence="1" id="KW-0547">Nucleotide-binding</keyword>